<dbReference type="InterPro" id="IPR023214">
    <property type="entry name" value="HAD_sf"/>
</dbReference>
<name>A0A2W1JIK0_9CYAN</name>
<dbReference type="GO" id="GO:0005829">
    <property type="term" value="C:cytosol"/>
    <property type="evidence" value="ECO:0007669"/>
    <property type="project" value="TreeGrafter"/>
</dbReference>
<proteinExistence type="predicted"/>
<dbReference type="GO" id="GO:0006281">
    <property type="term" value="P:DNA repair"/>
    <property type="evidence" value="ECO:0007669"/>
    <property type="project" value="TreeGrafter"/>
</dbReference>
<protein>
    <recommendedName>
        <fullName evidence="3">Phosphoglycolate phosphatase</fullName>
    </recommendedName>
</protein>
<comment type="caution">
    <text evidence="1">The sequence shown here is derived from an EMBL/GenBank/DDBJ whole genome shotgun (WGS) entry which is preliminary data.</text>
</comment>
<dbReference type="Gene3D" id="3.40.50.1000">
    <property type="entry name" value="HAD superfamily/HAD-like"/>
    <property type="match status" value="1"/>
</dbReference>
<sequence>MPVLLRAILKGFSEEAILQNWPNIRDRVVVEDDLNPKMLATQVDAVRDRWLNSDLESWLALHTFYEGVIPKLQALSEQLPIVIITTKESRFVKALLQQAGLQIPDDRLFGKDCRRPKAETLRQLKTTSPTPIWFIEDRLATLQTIKQQRDLTDIALFLGDWGYNTQQQQQAANRDPRIHRLSLAQFGQEFSGWLQS</sequence>
<evidence type="ECO:0000313" key="2">
    <source>
        <dbReference type="Proteomes" id="UP000248857"/>
    </source>
</evidence>
<dbReference type="InterPro" id="IPR050155">
    <property type="entry name" value="HAD-like_hydrolase_sf"/>
</dbReference>
<dbReference type="Proteomes" id="UP000248857">
    <property type="component" value="Unassembled WGS sequence"/>
</dbReference>
<gene>
    <name evidence="1" type="ORF">C1752_02289</name>
</gene>
<dbReference type="EMBL" id="PQWO01000006">
    <property type="protein sequence ID" value="PZD73309.1"/>
    <property type="molecule type" value="Genomic_DNA"/>
</dbReference>
<dbReference type="PANTHER" id="PTHR43434">
    <property type="entry name" value="PHOSPHOGLYCOLATE PHOSPHATASE"/>
    <property type="match status" value="1"/>
</dbReference>
<dbReference type="GO" id="GO:0008967">
    <property type="term" value="F:phosphoglycolate phosphatase activity"/>
    <property type="evidence" value="ECO:0007669"/>
    <property type="project" value="TreeGrafter"/>
</dbReference>
<dbReference type="AlphaFoldDB" id="A0A2W1JIK0"/>
<organism evidence="1 2">
    <name type="scientific">Acaryochloris thomasi RCC1774</name>
    <dbReference type="NCBI Taxonomy" id="1764569"/>
    <lineage>
        <taxon>Bacteria</taxon>
        <taxon>Bacillati</taxon>
        <taxon>Cyanobacteriota</taxon>
        <taxon>Cyanophyceae</taxon>
        <taxon>Acaryochloridales</taxon>
        <taxon>Acaryochloridaceae</taxon>
        <taxon>Acaryochloris</taxon>
        <taxon>Acaryochloris thomasi</taxon>
    </lineage>
</organism>
<evidence type="ECO:0000313" key="1">
    <source>
        <dbReference type="EMBL" id="PZD73309.1"/>
    </source>
</evidence>
<accession>A0A2W1JIK0</accession>
<reference evidence="1 2" key="1">
    <citation type="journal article" date="2018" name="Sci. Rep.">
        <title>A novel species of the marine cyanobacterium Acaryochloris with a unique pigment content and lifestyle.</title>
        <authorList>
            <person name="Partensky F."/>
            <person name="Six C."/>
            <person name="Ratin M."/>
            <person name="Garczarek L."/>
            <person name="Vaulot D."/>
            <person name="Probert I."/>
            <person name="Calteau A."/>
            <person name="Gourvil P."/>
            <person name="Marie D."/>
            <person name="Grebert T."/>
            <person name="Bouchier C."/>
            <person name="Le Panse S."/>
            <person name="Gachenot M."/>
            <person name="Rodriguez F."/>
            <person name="Garrido J.L."/>
        </authorList>
    </citation>
    <scope>NUCLEOTIDE SEQUENCE [LARGE SCALE GENOMIC DNA]</scope>
    <source>
        <strain evidence="1 2">RCC1774</strain>
    </source>
</reference>
<evidence type="ECO:0008006" key="3">
    <source>
        <dbReference type="Google" id="ProtNLM"/>
    </source>
</evidence>
<dbReference type="SUPFAM" id="SSF56784">
    <property type="entry name" value="HAD-like"/>
    <property type="match status" value="1"/>
</dbReference>
<dbReference type="InterPro" id="IPR036412">
    <property type="entry name" value="HAD-like_sf"/>
</dbReference>
<keyword evidence="2" id="KW-1185">Reference proteome</keyword>
<dbReference type="PANTHER" id="PTHR43434:SF21">
    <property type="entry name" value="SLL0295 PROTEIN"/>
    <property type="match status" value="1"/>
</dbReference>